<dbReference type="GO" id="GO:0008270">
    <property type="term" value="F:zinc ion binding"/>
    <property type="evidence" value="ECO:0007669"/>
    <property type="project" value="UniProtKB-KW"/>
</dbReference>
<organism evidence="5 6">
    <name type="scientific">Rhizopus microsporus ATCC 52813</name>
    <dbReference type="NCBI Taxonomy" id="1340429"/>
    <lineage>
        <taxon>Eukaryota</taxon>
        <taxon>Fungi</taxon>
        <taxon>Fungi incertae sedis</taxon>
        <taxon>Mucoromycota</taxon>
        <taxon>Mucoromycotina</taxon>
        <taxon>Mucoromycetes</taxon>
        <taxon>Mucorales</taxon>
        <taxon>Mucorineae</taxon>
        <taxon>Rhizopodaceae</taxon>
        <taxon>Rhizopus</taxon>
    </lineage>
</organism>
<gene>
    <name evidence="5" type="ORF">RHIMIDRAFT_293293</name>
</gene>
<keyword evidence="1" id="KW-0812">Transmembrane</keyword>
<feature type="transmembrane region" description="Helical" evidence="1">
    <location>
        <begin position="76"/>
        <end position="93"/>
    </location>
</feature>
<dbReference type="STRING" id="1340429.A0A2G4SQX0"/>
<dbReference type="GO" id="GO:1903373">
    <property type="term" value="P:positive regulation of endoplasmic reticulum tubular network organization"/>
    <property type="evidence" value="ECO:0007669"/>
    <property type="project" value="UniProtKB-UniRule"/>
</dbReference>
<dbReference type="GO" id="GO:0071788">
    <property type="term" value="P:endoplasmic reticulum tubular network maintenance"/>
    <property type="evidence" value="ECO:0007669"/>
    <property type="project" value="UniProtKB-UniRule"/>
</dbReference>
<reference evidence="5 6" key="1">
    <citation type="journal article" date="2016" name="Proc. Natl. Acad. Sci. U.S.A.">
        <title>Lipid metabolic changes in an early divergent fungus govern the establishment of a mutualistic symbiosis with endobacteria.</title>
        <authorList>
            <person name="Lastovetsky O.A."/>
            <person name="Gaspar M.L."/>
            <person name="Mondo S.J."/>
            <person name="LaButti K.M."/>
            <person name="Sandor L."/>
            <person name="Grigoriev I.V."/>
            <person name="Henry S.A."/>
            <person name="Pawlowska T.E."/>
        </authorList>
    </citation>
    <scope>NUCLEOTIDE SEQUENCE [LARGE SCALE GENOMIC DNA]</scope>
    <source>
        <strain evidence="5 6">ATCC 52813</strain>
    </source>
</reference>
<feature type="compositionally biased region" description="Basic and acidic residues" evidence="3">
    <location>
        <begin position="298"/>
        <end position="327"/>
    </location>
</feature>
<comment type="subcellular location">
    <subcellularLocation>
        <location evidence="1">Endoplasmic reticulum membrane</location>
        <topology evidence="1">Multi-pass membrane protein</topology>
    </subcellularLocation>
</comment>
<evidence type="ECO:0000256" key="2">
    <source>
        <dbReference type="SAM" id="Coils"/>
    </source>
</evidence>
<proteinExistence type="inferred from homology"/>
<dbReference type="AlphaFoldDB" id="A0A2G4SQX0"/>
<feature type="transmembrane region" description="Helical" evidence="1">
    <location>
        <begin position="45"/>
        <end position="64"/>
    </location>
</feature>
<evidence type="ECO:0000256" key="3">
    <source>
        <dbReference type="SAM" id="MobiDB-lite"/>
    </source>
</evidence>
<feature type="coiled-coil region" evidence="2">
    <location>
        <begin position="12"/>
        <end position="39"/>
    </location>
</feature>
<comment type="similarity">
    <text evidence="1">Belongs to the lunapark family.</text>
</comment>
<keyword evidence="1" id="KW-0863">Zinc-finger</keyword>
<keyword evidence="1" id="KW-0256">Endoplasmic reticulum</keyword>
<evidence type="ECO:0000313" key="6">
    <source>
        <dbReference type="Proteomes" id="UP000242254"/>
    </source>
</evidence>
<feature type="region of interest" description="Disordered" evidence="3">
    <location>
        <begin position="287"/>
        <end position="352"/>
    </location>
</feature>
<name>A0A2G4SQX0_RHIZD</name>
<feature type="region of interest" description="Disordered" evidence="3">
    <location>
        <begin position="150"/>
        <end position="198"/>
    </location>
</feature>
<dbReference type="InterPro" id="IPR040115">
    <property type="entry name" value="Lnp"/>
</dbReference>
<feature type="compositionally biased region" description="Low complexity" evidence="3">
    <location>
        <begin position="178"/>
        <end position="189"/>
    </location>
</feature>
<feature type="domain" description="Lunapark zinc ribbon" evidence="4">
    <location>
        <begin position="226"/>
        <end position="277"/>
    </location>
</feature>
<dbReference type="PANTHER" id="PTHR22166:SF12">
    <property type="entry name" value="ENDOPLASMIC RETICULUM JUNCTION FORMATION PROTEIN LUNAPARK"/>
    <property type="match status" value="1"/>
</dbReference>
<dbReference type="EMBL" id="KZ303853">
    <property type="protein sequence ID" value="PHZ11132.1"/>
    <property type="molecule type" value="Genomic_DNA"/>
</dbReference>
<protein>
    <recommendedName>
        <fullName evidence="1">Endoplasmic reticulum junction formation protein lunapark</fullName>
    </recommendedName>
</protein>
<dbReference type="RefSeq" id="XP_023464840.1">
    <property type="nucleotide sequence ID" value="XM_023613971.1"/>
</dbReference>
<accession>A0A2G4SQX0</accession>
<comment type="function">
    <text evidence="1">Plays a role in determining ER morphology.</text>
</comment>
<dbReference type="PANTHER" id="PTHR22166">
    <property type="entry name" value="ENDOPLASMIC RETICULUM JUNCTION FORMATION PROTEIN LUNAPARK"/>
    <property type="match status" value="1"/>
</dbReference>
<keyword evidence="1" id="KW-0862">Zinc</keyword>
<evidence type="ECO:0000256" key="1">
    <source>
        <dbReference type="RuleBase" id="RU367073"/>
    </source>
</evidence>
<keyword evidence="2" id="KW-0175">Coiled coil</keyword>
<comment type="domain">
    <text evidence="1">The C4-type zinc finger motif is necessary both for its ER three-way tubular junction localization and formation.</text>
</comment>
<dbReference type="Proteomes" id="UP000242254">
    <property type="component" value="Unassembled WGS sequence"/>
</dbReference>
<feature type="compositionally biased region" description="Basic and acidic residues" evidence="3">
    <location>
        <begin position="150"/>
        <end position="163"/>
    </location>
</feature>
<keyword evidence="1" id="KW-0472">Membrane</keyword>
<evidence type="ECO:0000259" key="4">
    <source>
        <dbReference type="Pfam" id="PF10058"/>
    </source>
</evidence>
<keyword evidence="6" id="KW-1185">Reference proteome</keyword>
<sequence length="352" mass="41426">MGSFFSKEKTDSKDYEKILSELDNKIQKAESRLSEIKIRQRRTSFMWIIYSLIIWVFCLVYLFRRVNDPFNSAEDYLIPSLPVVLLPLGIYYIRRGLIYFYDMKQKKEEANLSVLRKEQKEKIEELKKKTSYYTTQSLIERYDEVSKKKKIEATKESGQDLRQRKPVSMPVNRPIPPLQQQQQQQQQQPQPYPRAPIPQQAMQNYSNQQRLAQPNISQQSRVEPRWYDKLVDALVGDAGPETKYALICNHCFAHNGLVLQEEYDTIQYVCPVCKQFNPSRKSKQVIPKSILEENDTDEKEHKPSEKEIEDVIKQLKKEVEEDEKKGLDTIASRVRHRRSANSDADVTDNEDK</sequence>
<evidence type="ECO:0000313" key="5">
    <source>
        <dbReference type="EMBL" id="PHZ11132.1"/>
    </source>
</evidence>
<dbReference type="GeneID" id="35444960"/>
<keyword evidence="1" id="KW-1133">Transmembrane helix</keyword>
<dbReference type="InterPro" id="IPR019273">
    <property type="entry name" value="Lunapark_Znf"/>
</dbReference>
<dbReference type="Pfam" id="PF10058">
    <property type="entry name" value="Zn_ribbon_10"/>
    <property type="match status" value="1"/>
</dbReference>
<dbReference type="GO" id="GO:0098826">
    <property type="term" value="C:endoplasmic reticulum tubular network membrane"/>
    <property type="evidence" value="ECO:0007669"/>
    <property type="project" value="UniProtKB-UniRule"/>
</dbReference>
<keyword evidence="1" id="KW-0479">Metal-binding</keyword>